<dbReference type="RefSeq" id="WP_345412947.1">
    <property type="nucleotide sequence ID" value="NZ_BAABGT010000013.1"/>
</dbReference>
<sequence length="288" mass="32115">MAVTETSGSLGRVQRVADSLRRSIRHAESEYVVPFSTEIVMATVSAEDSLRWSDSLVWVVPRFGDDGTLALEAATDRRSVEDHYNWVKGAGERDRYDLIARLATDWWVIWDSEWKGVSPFTGERVETEAFSLHFTDGAGISGEMTSLRLRPPVGHTHAERVQLFKDYFAAAEAGDIDRLLGLFSPTEYAGSAVRRYFGEGPELAFLPALADLRRHYEEARDAVTVTDATVTNWYIKDWYLFAEVCWSLETGSGERLGMSTAEVLLLGSDGLIAARLGYGTHLESLRHG</sequence>
<protein>
    <recommendedName>
        <fullName evidence="3">SnoaL-like protein</fullName>
    </recommendedName>
</protein>
<comment type="caution">
    <text evidence="1">The sequence shown here is derived from an EMBL/GenBank/DDBJ whole genome shotgun (WGS) entry which is preliminary data.</text>
</comment>
<dbReference type="EMBL" id="BAABGT010000013">
    <property type="protein sequence ID" value="GAA4538609.1"/>
    <property type="molecule type" value="Genomic_DNA"/>
</dbReference>
<keyword evidence="2" id="KW-1185">Reference proteome</keyword>
<name>A0ABP8RHC4_9PSEU</name>
<evidence type="ECO:0000313" key="1">
    <source>
        <dbReference type="EMBL" id="GAA4538609.1"/>
    </source>
</evidence>
<evidence type="ECO:0008006" key="3">
    <source>
        <dbReference type="Google" id="ProtNLM"/>
    </source>
</evidence>
<dbReference type="InterPro" id="IPR032710">
    <property type="entry name" value="NTF2-like_dom_sf"/>
</dbReference>
<accession>A0ABP8RHC4</accession>
<dbReference type="Proteomes" id="UP001501598">
    <property type="component" value="Unassembled WGS sequence"/>
</dbReference>
<proteinExistence type="predicted"/>
<organism evidence="1 2">
    <name type="scientific">Pseudonocardia xishanensis</name>
    <dbReference type="NCBI Taxonomy" id="630995"/>
    <lineage>
        <taxon>Bacteria</taxon>
        <taxon>Bacillati</taxon>
        <taxon>Actinomycetota</taxon>
        <taxon>Actinomycetes</taxon>
        <taxon>Pseudonocardiales</taxon>
        <taxon>Pseudonocardiaceae</taxon>
        <taxon>Pseudonocardia</taxon>
    </lineage>
</organism>
<dbReference type="SUPFAM" id="SSF54427">
    <property type="entry name" value="NTF2-like"/>
    <property type="match status" value="1"/>
</dbReference>
<evidence type="ECO:0000313" key="2">
    <source>
        <dbReference type="Proteomes" id="UP001501598"/>
    </source>
</evidence>
<dbReference type="Gene3D" id="3.10.450.50">
    <property type="match status" value="1"/>
</dbReference>
<reference evidence="2" key="1">
    <citation type="journal article" date="2019" name="Int. J. Syst. Evol. Microbiol.">
        <title>The Global Catalogue of Microorganisms (GCM) 10K type strain sequencing project: providing services to taxonomists for standard genome sequencing and annotation.</title>
        <authorList>
            <consortium name="The Broad Institute Genomics Platform"/>
            <consortium name="The Broad Institute Genome Sequencing Center for Infectious Disease"/>
            <person name="Wu L."/>
            <person name="Ma J."/>
        </authorList>
    </citation>
    <scope>NUCLEOTIDE SEQUENCE [LARGE SCALE GENOMIC DNA]</scope>
    <source>
        <strain evidence="2">JCM 17906</strain>
    </source>
</reference>
<gene>
    <name evidence="1" type="ORF">GCM10023175_08820</name>
</gene>